<reference evidence="5" key="1">
    <citation type="journal article" date="2019" name="Int. J. Syst. Evol. Microbiol.">
        <title>The Global Catalogue of Microorganisms (GCM) 10K type strain sequencing project: providing services to taxonomists for standard genome sequencing and annotation.</title>
        <authorList>
            <consortium name="The Broad Institute Genomics Platform"/>
            <consortium name="The Broad Institute Genome Sequencing Center for Infectious Disease"/>
            <person name="Wu L."/>
            <person name="Ma J."/>
        </authorList>
    </citation>
    <scope>NUCLEOTIDE SEQUENCE [LARGE SCALE GENOMIC DNA]</scope>
    <source>
        <strain evidence="5">YIM 94188</strain>
    </source>
</reference>
<evidence type="ECO:0000256" key="1">
    <source>
        <dbReference type="SAM" id="MobiDB-lite"/>
    </source>
</evidence>
<proteinExistence type="predicted"/>
<sequence>MEKLLLCLAAVPFGIGFLVSADAAQPEDGDVVLTFADEQIVESSGLVVRQGLVVTVNDSGDRNRIFTVDPTTGGTVGMTEWQGEADDIEALAPADEGHVYVGDIGDNANRRERIQIARVPFGPGDSEVEAQTFDLVYPDGSHDAETLLTHPRSGQVFVVAKAFIGRLYAAPEQLDEGRVNRLTAVDEVLGIATDGAFFPDGRHLVLRNYTQAAVYTWPALDRVALIDLPSQPQGEGIAVSEEGEVLISSEGQGTDVLRVALPEEVRAQVASGAPPASSAAPSEESSTAATPAPTDAGESAPVERDWWPWALGAVAGLVIVVMLLRSLRPR</sequence>
<feature type="region of interest" description="Disordered" evidence="1">
    <location>
        <begin position="268"/>
        <end position="300"/>
    </location>
</feature>
<organism evidence="4 5">
    <name type="scientific">Nocardioides vastitatis</name>
    <dbReference type="NCBI Taxonomy" id="2568655"/>
    <lineage>
        <taxon>Bacteria</taxon>
        <taxon>Bacillati</taxon>
        <taxon>Actinomycetota</taxon>
        <taxon>Actinomycetes</taxon>
        <taxon>Propionibacteriales</taxon>
        <taxon>Nocardioidaceae</taxon>
        <taxon>Nocardioides</taxon>
    </lineage>
</organism>
<evidence type="ECO:0000313" key="4">
    <source>
        <dbReference type="EMBL" id="MFC5731077.1"/>
    </source>
</evidence>
<keyword evidence="2" id="KW-0812">Transmembrane</keyword>
<dbReference type="EMBL" id="JBHSNS010000012">
    <property type="protein sequence ID" value="MFC5731077.1"/>
    <property type="molecule type" value="Genomic_DNA"/>
</dbReference>
<feature type="chain" id="PRO_5047382537" description="WD40 repeat domain-containing protein" evidence="3">
    <location>
        <begin position="24"/>
        <end position="330"/>
    </location>
</feature>
<name>A0ABW0ZM40_9ACTN</name>
<dbReference type="RefSeq" id="WP_136434976.1">
    <property type="nucleotide sequence ID" value="NZ_JBHSNS010000012.1"/>
</dbReference>
<protein>
    <recommendedName>
        <fullName evidence="6">WD40 repeat domain-containing protein</fullName>
    </recommendedName>
</protein>
<evidence type="ECO:0000256" key="3">
    <source>
        <dbReference type="SAM" id="SignalP"/>
    </source>
</evidence>
<dbReference type="SUPFAM" id="SSF63829">
    <property type="entry name" value="Calcium-dependent phosphotriesterase"/>
    <property type="match status" value="1"/>
</dbReference>
<keyword evidence="3" id="KW-0732">Signal</keyword>
<evidence type="ECO:0008006" key="6">
    <source>
        <dbReference type="Google" id="ProtNLM"/>
    </source>
</evidence>
<keyword evidence="5" id="KW-1185">Reference proteome</keyword>
<dbReference type="Proteomes" id="UP001596072">
    <property type="component" value="Unassembled WGS sequence"/>
</dbReference>
<comment type="caution">
    <text evidence="4">The sequence shown here is derived from an EMBL/GenBank/DDBJ whole genome shotgun (WGS) entry which is preliminary data.</text>
</comment>
<keyword evidence="2" id="KW-0472">Membrane</keyword>
<feature type="signal peptide" evidence="3">
    <location>
        <begin position="1"/>
        <end position="23"/>
    </location>
</feature>
<evidence type="ECO:0000313" key="5">
    <source>
        <dbReference type="Proteomes" id="UP001596072"/>
    </source>
</evidence>
<accession>A0ABW0ZM40</accession>
<feature type="compositionally biased region" description="Low complexity" evidence="1">
    <location>
        <begin position="270"/>
        <end position="298"/>
    </location>
</feature>
<feature type="transmembrane region" description="Helical" evidence="2">
    <location>
        <begin position="306"/>
        <end position="324"/>
    </location>
</feature>
<evidence type="ECO:0000256" key="2">
    <source>
        <dbReference type="SAM" id="Phobius"/>
    </source>
</evidence>
<gene>
    <name evidence="4" type="ORF">ACFPQB_19335</name>
</gene>
<keyword evidence="2" id="KW-1133">Transmembrane helix</keyword>